<dbReference type="RefSeq" id="WP_150407461.1">
    <property type="nucleotide sequence ID" value="NZ_VXLC01000032.1"/>
</dbReference>
<keyword evidence="1" id="KW-0472">Membrane</keyword>
<comment type="caution">
    <text evidence="2">The sequence shown here is derived from an EMBL/GenBank/DDBJ whole genome shotgun (WGS) entry which is preliminary data.</text>
</comment>
<reference evidence="2 3" key="1">
    <citation type="submission" date="2019-09" db="EMBL/GenBank/DDBJ databases">
        <authorList>
            <person name="Wang X."/>
        </authorList>
    </citation>
    <scope>NUCLEOTIDE SEQUENCE [LARGE SCALE GENOMIC DNA]</scope>
    <source>
        <strain evidence="2 3">CICC 11023</strain>
    </source>
</reference>
<dbReference type="EMBL" id="VXLC01000032">
    <property type="protein sequence ID" value="KAA8880583.1"/>
    <property type="molecule type" value="Genomic_DNA"/>
</dbReference>
<protein>
    <recommendedName>
        <fullName evidence="4">HIG1 domain-containing protein</fullName>
    </recommendedName>
</protein>
<dbReference type="AlphaFoldDB" id="A0A5N0DV01"/>
<evidence type="ECO:0000313" key="3">
    <source>
        <dbReference type="Proteomes" id="UP000323876"/>
    </source>
</evidence>
<feature type="transmembrane region" description="Helical" evidence="1">
    <location>
        <begin position="51"/>
        <end position="71"/>
    </location>
</feature>
<accession>A0A5N0DV01</accession>
<evidence type="ECO:0000256" key="1">
    <source>
        <dbReference type="SAM" id="Phobius"/>
    </source>
</evidence>
<sequence>MSVSGFSQFTTALMLFSGGLATGGAWAISTDRGLPETNADGPHSFWKVFRLVRLGVTVIAFAFLIVSVLAAG</sequence>
<dbReference type="Proteomes" id="UP000323876">
    <property type="component" value="Unassembled WGS sequence"/>
</dbReference>
<name>A0A5N0DV01_9NOCA</name>
<keyword evidence="1" id="KW-1133">Transmembrane helix</keyword>
<evidence type="ECO:0000313" key="2">
    <source>
        <dbReference type="EMBL" id="KAA8880583.1"/>
    </source>
</evidence>
<proteinExistence type="predicted"/>
<gene>
    <name evidence="2" type="ORF">F3087_40395</name>
</gene>
<keyword evidence="1" id="KW-0812">Transmembrane</keyword>
<keyword evidence="3" id="KW-1185">Reference proteome</keyword>
<evidence type="ECO:0008006" key="4">
    <source>
        <dbReference type="Google" id="ProtNLM"/>
    </source>
</evidence>
<organism evidence="2 3">
    <name type="scientific">Nocardia colli</name>
    <dbReference type="NCBI Taxonomy" id="2545717"/>
    <lineage>
        <taxon>Bacteria</taxon>
        <taxon>Bacillati</taxon>
        <taxon>Actinomycetota</taxon>
        <taxon>Actinomycetes</taxon>
        <taxon>Mycobacteriales</taxon>
        <taxon>Nocardiaceae</taxon>
        <taxon>Nocardia</taxon>
    </lineage>
</organism>